<evidence type="ECO:0000313" key="2">
    <source>
        <dbReference type="Proteomes" id="UP000015105"/>
    </source>
</evidence>
<reference evidence="2" key="1">
    <citation type="journal article" date="2014" name="Science">
        <title>Ancient hybridizations among the ancestral genomes of bread wheat.</title>
        <authorList>
            <consortium name="International Wheat Genome Sequencing Consortium,"/>
            <person name="Marcussen T."/>
            <person name="Sandve S.R."/>
            <person name="Heier L."/>
            <person name="Spannagl M."/>
            <person name="Pfeifer M."/>
            <person name="Jakobsen K.S."/>
            <person name="Wulff B.B."/>
            <person name="Steuernagel B."/>
            <person name="Mayer K.F."/>
            <person name="Olsen O.A."/>
        </authorList>
    </citation>
    <scope>NUCLEOTIDE SEQUENCE [LARGE SCALE GENOMIC DNA]</scope>
    <source>
        <strain evidence="2">cv. AL8/78</strain>
    </source>
</reference>
<keyword evidence="2" id="KW-1185">Reference proteome</keyword>
<dbReference type="AlphaFoldDB" id="A0A453NW45"/>
<dbReference type="Gramene" id="AET6Gv20500500.3">
    <property type="protein sequence ID" value="AET6Gv20500500.3"/>
    <property type="gene ID" value="AET6Gv20500500"/>
</dbReference>
<evidence type="ECO:0000313" key="1">
    <source>
        <dbReference type="EnsemblPlants" id="AET6Gv20500500.3"/>
    </source>
</evidence>
<dbReference type="EnsemblPlants" id="AET6Gv20500500.3">
    <property type="protein sequence ID" value="AET6Gv20500500.3"/>
    <property type="gene ID" value="AET6Gv20500500"/>
</dbReference>
<organism evidence="1 2">
    <name type="scientific">Aegilops tauschii subsp. strangulata</name>
    <name type="common">Goatgrass</name>
    <dbReference type="NCBI Taxonomy" id="200361"/>
    <lineage>
        <taxon>Eukaryota</taxon>
        <taxon>Viridiplantae</taxon>
        <taxon>Streptophyta</taxon>
        <taxon>Embryophyta</taxon>
        <taxon>Tracheophyta</taxon>
        <taxon>Spermatophyta</taxon>
        <taxon>Magnoliopsida</taxon>
        <taxon>Liliopsida</taxon>
        <taxon>Poales</taxon>
        <taxon>Poaceae</taxon>
        <taxon>BOP clade</taxon>
        <taxon>Pooideae</taxon>
        <taxon>Triticodae</taxon>
        <taxon>Triticeae</taxon>
        <taxon>Triticinae</taxon>
        <taxon>Aegilops</taxon>
    </lineage>
</organism>
<sequence length="51" mass="5217">MTTTPSCCLLRARGSSSMVTLGPQSGTAEASSKAIRCPHNFSSLPLTCSGD</sequence>
<accession>A0A453NW45</accession>
<dbReference type="Proteomes" id="UP000015105">
    <property type="component" value="Chromosome 6D"/>
</dbReference>
<name>A0A453NW45_AEGTS</name>
<reference evidence="2" key="2">
    <citation type="journal article" date="2017" name="Nat. Plants">
        <title>The Aegilops tauschii genome reveals multiple impacts of transposons.</title>
        <authorList>
            <person name="Zhao G."/>
            <person name="Zou C."/>
            <person name="Li K."/>
            <person name="Wang K."/>
            <person name="Li T."/>
            <person name="Gao L."/>
            <person name="Zhang X."/>
            <person name="Wang H."/>
            <person name="Yang Z."/>
            <person name="Liu X."/>
            <person name="Jiang W."/>
            <person name="Mao L."/>
            <person name="Kong X."/>
            <person name="Jiao Y."/>
            <person name="Jia J."/>
        </authorList>
    </citation>
    <scope>NUCLEOTIDE SEQUENCE [LARGE SCALE GENOMIC DNA]</scope>
    <source>
        <strain evidence="2">cv. AL8/78</strain>
    </source>
</reference>
<reference evidence="1" key="3">
    <citation type="journal article" date="2017" name="Nature">
        <title>Genome sequence of the progenitor of the wheat D genome Aegilops tauschii.</title>
        <authorList>
            <person name="Luo M.C."/>
            <person name="Gu Y.Q."/>
            <person name="Puiu D."/>
            <person name="Wang H."/>
            <person name="Twardziok S.O."/>
            <person name="Deal K.R."/>
            <person name="Huo N."/>
            <person name="Zhu T."/>
            <person name="Wang L."/>
            <person name="Wang Y."/>
            <person name="McGuire P.E."/>
            <person name="Liu S."/>
            <person name="Long H."/>
            <person name="Ramasamy R.K."/>
            <person name="Rodriguez J.C."/>
            <person name="Van S.L."/>
            <person name="Yuan L."/>
            <person name="Wang Z."/>
            <person name="Xia Z."/>
            <person name="Xiao L."/>
            <person name="Anderson O.D."/>
            <person name="Ouyang S."/>
            <person name="Liang Y."/>
            <person name="Zimin A.V."/>
            <person name="Pertea G."/>
            <person name="Qi P."/>
            <person name="Bennetzen J.L."/>
            <person name="Dai X."/>
            <person name="Dawson M.W."/>
            <person name="Muller H.G."/>
            <person name="Kugler K."/>
            <person name="Rivarola-Duarte L."/>
            <person name="Spannagl M."/>
            <person name="Mayer K.F.X."/>
            <person name="Lu F.H."/>
            <person name="Bevan M.W."/>
            <person name="Leroy P."/>
            <person name="Li P."/>
            <person name="You F.M."/>
            <person name="Sun Q."/>
            <person name="Liu Z."/>
            <person name="Lyons E."/>
            <person name="Wicker T."/>
            <person name="Salzberg S.L."/>
            <person name="Devos K.M."/>
            <person name="Dvorak J."/>
        </authorList>
    </citation>
    <scope>NUCLEOTIDE SEQUENCE [LARGE SCALE GENOMIC DNA]</scope>
    <source>
        <strain evidence="1">cv. AL8/78</strain>
    </source>
</reference>
<protein>
    <submittedName>
        <fullName evidence="1">Uncharacterized protein</fullName>
    </submittedName>
</protein>
<reference evidence="1" key="4">
    <citation type="submission" date="2019-03" db="UniProtKB">
        <authorList>
            <consortium name="EnsemblPlants"/>
        </authorList>
    </citation>
    <scope>IDENTIFICATION</scope>
</reference>
<reference evidence="1" key="5">
    <citation type="journal article" date="2021" name="G3 (Bethesda)">
        <title>Aegilops tauschii genome assembly Aet v5.0 features greater sequence contiguity and improved annotation.</title>
        <authorList>
            <person name="Wang L."/>
            <person name="Zhu T."/>
            <person name="Rodriguez J.C."/>
            <person name="Deal K.R."/>
            <person name="Dubcovsky J."/>
            <person name="McGuire P.E."/>
            <person name="Lux T."/>
            <person name="Spannagl M."/>
            <person name="Mayer K.F.X."/>
            <person name="Baldrich P."/>
            <person name="Meyers B.C."/>
            <person name="Huo N."/>
            <person name="Gu Y.Q."/>
            <person name="Zhou H."/>
            <person name="Devos K.M."/>
            <person name="Bennetzen J.L."/>
            <person name="Unver T."/>
            <person name="Budak H."/>
            <person name="Gulick P.J."/>
            <person name="Galiba G."/>
            <person name="Kalapos B."/>
            <person name="Nelson D.R."/>
            <person name="Li P."/>
            <person name="You F.M."/>
            <person name="Luo M.C."/>
            <person name="Dvorak J."/>
        </authorList>
    </citation>
    <scope>NUCLEOTIDE SEQUENCE [LARGE SCALE GENOMIC DNA]</scope>
    <source>
        <strain evidence="1">cv. AL8/78</strain>
    </source>
</reference>
<proteinExistence type="predicted"/>